<dbReference type="AlphaFoldDB" id="A0A9W8IRC6"/>
<dbReference type="EMBL" id="JANBUY010000028">
    <property type="protein sequence ID" value="KAJ2866939.1"/>
    <property type="molecule type" value="Genomic_DNA"/>
</dbReference>
<dbReference type="Proteomes" id="UP001140074">
    <property type="component" value="Unassembled WGS sequence"/>
</dbReference>
<feature type="compositionally biased region" description="Polar residues" evidence="1">
    <location>
        <begin position="472"/>
        <end position="488"/>
    </location>
</feature>
<evidence type="ECO:0000256" key="1">
    <source>
        <dbReference type="SAM" id="MobiDB-lite"/>
    </source>
</evidence>
<name>A0A9W8IRC6_9FUNG</name>
<feature type="region of interest" description="Disordered" evidence="1">
    <location>
        <begin position="305"/>
        <end position="359"/>
    </location>
</feature>
<feature type="region of interest" description="Disordered" evidence="1">
    <location>
        <begin position="457"/>
        <end position="488"/>
    </location>
</feature>
<accession>A0A9W8IRC6</accession>
<keyword evidence="3" id="KW-1185">Reference proteome</keyword>
<sequence length="488" mass="51102">MSLTHFFAGITVLRVAWKCLSALGLLETIFLLSGAWMFRSKTAKLRLNEARSRVLRTVLDDDTDDDNDTEPSPPANDTATNDSSDTVVPEANDVDNDTGADATSSDAEVPEPRINNAAIANLSEPCTPVSDTSADDSRGAKIPALRDSKYVGPNFLVPRDTSAPELGDSTSPCDDPNDINEDTARVFDDLVAQLETCHIYVINQSTDLAAPVVITEQVVVQASLIDNNDRIVNELATATSFEQAAAPVSIAGSNEAIGEVPPVNLNGGERAYEALPDSAGAPRNELSTSSKQFAELVTTVSASEGAMDTSSVVKTDQPNKSVQATDAPEQRKMTSVDDSNNGYDKSACTPPASSNMAMEVDDEPTSDAAISSNSGMVTAALMVRWPVGPVSFAGAAIRAPTFVTLSHSLGSQAAGTAATALQFTSDGLASTSTFSSQQRVEPDSITAVHSIGEIVEPAASTGMDDTEPPAAGNTSNTLNIKNRNKCNP</sequence>
<evidence type="ECO:0000313" key="3">
    <source>
        <dbReference type="Proteomes" id="UP001140074"/>
    </source>
</evidence>
<proteinExistence type="predicted"/>
<evidence type="ECO:0000313" key="2">
    <source>
        <dbReference type="EMBL" id="KAJ2866939.1"/>
    </source>
</evidence>
<feature type="compositionally biased region" description="Acidic residues" evidence="1">
    <location>
        <begin position="60"/>
        <end position="69"/>
    </location>
</feature>
<feature type="region of interest" description="Disordered" evidence="1">
    <location>
        <begin position="58"/>
        <end position="139"/>
    </location>
</feature>
<reference evidence="2" key="1">
    <citation type="submission" date="2022-07" db="EMBL/GenBank/DDBJ databases">
        <title>Phylogenomic reconstructions and comparative analyses of Kickxellomycotina fungi.</title>
        <authorList>
            <person name="Reynolds N.K."/>
            <person name="Stajich J.E."/>
            <person name="Barry K."/>
            <person name="Grigoriev I.V."/>
            <person name="Crous P."/>
            <person name="Smith M.E."/>
        </authorList>
    </citation>
    <scope>NUCLEOTIDE SEQUENCE</scope>
    <source>
        <strain evidence="2">RSA 476</strain>
    </source>
</reference>
<feature type="compositionally biased region" description="Polar residues" evidence="1">
    <location>
        <begin position="75"/>
        <end position="86"/>
    </location>
</feature>
<comment type="caution">
    <text evidence="2">The sequence shown here is derived from an EMBL/GenBank/DDBJ whole genome shotgun (WGS) entry which is preliminary data.</text>
</comment>
<organism evidence="2 3">
    <name type="scientific">Coemansia aciculifera</name>
    <dbReference type="NCBI Taxonomy" id="417176"/>
    <lineage>
        <taxon>Eukaryota</taxon>
        <taxon>Fungi</taxon>
        <taxon>Fungi incertae sedis</taxon>
        <taxon>Zoopagomycota</taxon>
        <taxon>Kickxellomycotina</taxon>
        <taxon>Kickxellomycetes</taxon>
        <taxon>Kickxellales</taxon>
        <taxon>Kickxellaceae</taxon>
        <taxon>Coemansia</taxon>
    </lineage>
</organism>
<gene>
    <name evidence="2" type="ORF">GGH94_001210</name>
</gene>
<protein>
    <submittedName>
        <fullName evidence="2">Uncharacterized protein</fullName>
    </submittedName>
</protein>
<feature type="compositionally biased region" description="Polar residues" evidence="1">
    <location>
        <begin position="305"/>
        <end position="324"/>
    </location>
</feature>